<sequence>MASDNDSDVGDLLEDLLANDETEDADASIQKSKPTESSLNFLEQETNIPSPHRYSTLGKKTMIHNGDTDSSDDEDKRDFENQNYSSSGREIKNILKSNASETNTSYPKTFKNTSGSFTKNHSTELCCPPDSTKTESKDIYCDPIFGLRIINPVVSSASLKERMTGRTPVTVSRIKYHLNTADLQTDWVIAGVLINKSGTRSSQKGNQYCIWKISDLSDGIKTVSLFLFGDAYKSFWKTNTGMVIGVLNPGVLDNKDENINEAALSVDNGQRIMILGVSKDMGVCKSKKKNGEPCTSIVNLHKCEYCIYHVQQEYNKCARRSDLQSSSNSRGVSTKNALQNKLLGKGETIYGGRSFTAVPAKRNFKMLEKDRARLELLQNPTPTRTNLQLSSNNVETKKKASLVELTSNQMKKDANRLAKLRGSLPKDQPSLPGSSTFSSLIISSSKTTMANSSPHTKPQLTFNKNSPVMAVPQLGVGLRGGFIDLSEPITKKNTDIAKMNAIKWIQRNGALKKNNPNKVRKTLDEKVELRGTKRQREITEDTDQASKKQTLVMNRFQEIMAATSRHTDLIEKSDEQAKEKYFSKLEIKEKMEDKMMSTYSIDCKAVKCLTCKYTAFSASDMCKDQKHPLRVTDAVKRFFKCGDCKNRTVTLDRLPSHSCKNCQSSNWIRTAMMDERKVEINENTLSIRGGEEKFIGSVVTNSSLNLLVPEYD</sequence>
<name>A0A6J0CAW3_NEOLC</name>
<feature type="compositionally biased region" description="Acidic residues" evidence="9">
    <location>
        <begin position="1"/>
        <end position="26"/>
    </location>
</feature>
<gene>
    <name evidence="12" type="primary">LOC107226904</name>
</gene>
<dbReference type="InterPro" id="IPR012340">
    <property type="entry name" value="NA-bd_OB-fold"/>
</dbReference>
<evidence type="ECO:0000313" key="12">
    <source>
        <dbReference type="RefSeq" id="XP_015523369.2"/>
    </source>
</evidence>
<dbReference type="InParanoid" id="A0A6J0CAW3"/>
<proteinExistence type="inferred from homology"/>
<feature type="domain" description="Replication factor Mcm10 C-terminal" evidence="10">
    <location>
        <begin position="385"/>
        <end position="697"/>
    </location>
</feature>
<dbReference type="Pfam" id="PF09332">
    <property type="entry name" value="Mcm10"/>
    <property type="match status" value="1"/>
</dbReference>
<keyword evidence="5" id="KW-0479">Metal-binding</keyword>
<dbReference type="Pfam" id="PF24863">
    <property type="entry name" value="zf-CCCH_Mcm10"/>
    <property type="match status" value="1"/>
</dbReference>
<dbReference type="FunCoup" id="A0A6J0CAW3">
    <property type="interactions" value="805"/>
</dbReference>
<evidence type="ECO:0000256" key="4">
    <source>
        <dbReference type="ARBA" id="ARBA00022705"/>
    </source>
</evidence>
<feature type="compositionally biased region" description="Polar residues" evidence="9">
    <location>
        <begin position="29"/>
        <end position="49"/>
    </location>
</feature>
<evidence type="ECO:0000313" key="11">
    <source>
        <dbReference type="Proteomes" id="UP000829291"/>
    </source>
</evidence>
<comment type="similarity">
    <text evidence="2">Belongs to the MCM10 family.</text>
</comment>
<evidence type="ECO:0000256" key="7">
    <source>
        <dbReference type="ARBA" id="ARBA00022833"/>
    </source>
</evidence>
<dbReference type="GeneID" id="107226904"/>
<dbReference type="InterPro" id="IPR056791">
    <property type="entry name" value="Znf_Mcm10_C"/>
</dbReference>
<dbReference type="AlphaFoldDB" id="A0A6J0CAW3"/>
<reference evidence="12" key="1">
    <citation type="submission" date="2025-08" db="UniProtKB">
        <authorList>
            <consortium name="RefSeq"/>
        </authorList>
    </citation>
    <scope>IDENTIFICATION</scope>
    <source>
        <tissue evidence="12">Thorax and Abdomen</tissue>
    </source>
</reference>
<feature type="region of interest" description="Disordered" evidence="9">
    <location>
        <begin position="1"/>
        <end position="121"/>
    </location>
</feature>
<feature type="compositionally biased region" description="Polar residues" evidence="9">
    <location>
        <begin position="95"/>
        <end position="120"/>
    </location>
</feature>
<evidence type="ECO:0000259" key="10">
    <source>
        <dbReference type="SMART" id="SM01280"/>
    </source>
</evidence>
<protein>
    <recommendedName>
        <fullName evidence="3">Protein MCM10 homolog</fullName>
    </recommendedName>
</protein>
<dbReference type="Pfam" id="PF22379">
    <property type="entry name" value="OB_MCM10"/>
    <property type="match status" value="1"/>
</dbReference>
<dbReference type="GO" id="GO:0003697">
    <property type="term" value="F:single-stranded DNA binding"/>
    <property type="evidence" value="ECO:0007669"/>
    <property type="project" value="InterPro"/>
</dbReference>
<dbReference type="OrthoDB" id="273123at2759"/>
<evidence type="ECO:0000256" key="1">
    <source>
        <dbReference type="ARBA" id="ARBA00004123"/>
    </source>
</evidence>
<dbReference type="InterPro" id="IPR015408">
    <property type="entry name" value="Znf_Mcm10/DnaG"/>
</dbReference>
<dbReference type="PANTHER" id="PTHR13454:SF11">
    <property type="entry name" value="PROTEIN MCM10 HOMOLOG"/>
    <property type="match status" value="1"/>
</dbReference>
<keyword evidence="8" id="KW-0539">Nucleus</keyword>
<evidence type="ECO:0000256" key="8">
    <source>
        <dbReference type="ARBA" id="ARBA00023242"/>
    </source>
</evidence>
<evidence type="ECO:0000256" key="9">
    <source>
        <dbReference type="SAM" id="MobiDB-lite"/>
    </source>
</evidence>
<dbReference type="GO" id="GO:0003688">
    <property type="term" value="F:DNA replication origin binding"/>
    <property type="evidence" value="ECO:0007669"/>
    <property type="project" value="TreeGrafter"/>
</dbReference>
<organism evidence="12">
    <name type="scientific">Neodiprion lecontei</name>
    <name type="common">Redheaded pine sawfly</name>
    <dbReference type="NCBI Taxonomy" id="441921"/>
    <lineage>
        <taxon>Eukaryota</taxon>
        <taxon>Metazoa</taxon>
        <taxon>Ecdysozoa</taxon>
        <taxon>Arthropoda</taxon>
        <taxon>Hexapoda</taxon>
        <taxon>Insecta</taxon>
        <taxon>Pterygota</taxon>
        <taxon>Neoptera</taxon>
        <taxon>Endopterygota</taxon>
        <taxon>Hymenoptera</taxon>
        <taxon>Tenthredinoidea</taxon>
        <taxon>Diprionidae</taxon>
        <taxon>Diprioninae</taxon>
        <taxon>Neodiprion</taxon>
    </lineage>
</organism>
<dbReference type="GO" id="GO:0006270">
    <property type="term" value="P:DNA replication initiation"/>
    <property type="evidence" value="ECO:0007669"/>
    <property type="project" value="InterPro"/>
</dbReference>
<evidence type="ECO:0000256" key="5">
    <source>
        <dbReference type="ARBA" id="ARBA00022723"/>
    </source>
</evidence>
<keyword evidence="7" id="KW-0862">Zinc</keyword>
<dbReference type="GO" id="GO:0043596">
    <property type="term" value="C:nuclear replication fork"/>
    <property type="evidence" value="ECO:0007669"/>
    <property type="project" value="TreeGrafter"/>
</dbReference>
<dbReference type="PANTHER" id="PTHR13454">
    <property type="entry name" value="PROTEIN MCM10 HOMOLOG"/>
    <property type="match status" value="1"/>
</dbReference>
<evidence type="ECO:0000256" key="6">
    <source>
        <dbReference type="ARBA" id="ARBA00022771"/>
    </source>
</evidence>
<evidence type="ECO:0000256" key="2">
    <source>
        <dbReference type="ARBA" id="ARBA00009679"/>
    </source>
</evidence>
<dbReference type="SMART" id="SM01280">
    <property type="entry name" value="Mcm10"/>
    <property type="match status" value="1"/>
</dbReference>
<dbReference type="Pfam" id="PF09329">
    <property type="entry name" value="zf-primase"/>
    <property type="match status" value="1"/>
</dbReference>
<dbReference type="GO" id="GO:0008270">
    <property type="term" value="F:zinc ion binding"/>
    <property type="evidence" value="ECO:0007669"/>
    <property type="project" value="UniProtKB-KW"/>
</dbReference>
<keyword evidence="4" id="KW-0235">DNA replication</keyword>
<dbReference type="Gene3D" id="2.40.50.140">
    <property type="entry name" value="Nucleic acid-binding proteins"/>
    <property type="match status" value="1"/>
</dbReference>
<dbReference type="Proteomes" id="UP000829291">
    <property type="component" value="Chromosome 6"/>
</dbReference>
<dbReference type="KEGG" id="nlo:107226904"/>
<keyword evidence="11" id="KW-1185">Reference proteome</keyword>
<dbReference type="InterPro" id="IPR040184">
    <property type="entry name" value="Mcm10"/>
</dbReference>
<dbReference type="InterPro" id="IPR015411">
    <property type="entry name" value="Rep_factor_Mcm10_C"/>
</dbReference>
<keyword evidence="6" id="KW-0863">Zinc-finger</keyword>
<evidence type="ECO:0000256" key="3">
    <source>
        <dbReference type="ARBA" id="ARBA00017770"/>
    </source>
</evidence>
<dbReference type="RefSeq" id="XP_015523369.2">
    <property type="nucleotide sequence ID" value="XM_015667883.2"/>
</dbReference>
<comment type="subcellular location">
    <subcellularLocation>
        <location evidence="1">Nucleus</location>
    </subcellularLocation>
</comment>
<dbReference type="InterPro" id="IPR055065">
    <property type="entry name" value="OB_MCM10"/>
</dbReference>
<accession>A0A6J0CAW3</accession>